<keyword evidence="2" id="KW-1185">Reference proteome</keyword>
<accession>A0A9P6ZZ52</accession>
<evidence type="ECO:0000313" key="1">
    <source>
        <dbReference type="EMBL" id="KAG1779393.1"/>
    </source>
</evidence>
<comment type="caution">
    <text evidence="1">The sequence shown here is derived from an EMBL/GenBank/DDBJ whole genome shotgun (WGS) entry which is preliminary data.</text>
</comment>
<evidence type="ECO:0000313" key="2">
    <source>
        <dbReference type="Proteomes" id="UP000714275"/>
    </source>
</evidence>
<reference evidence="1" key="1">
    <citation type="journal article" date="2020" name="New Phytol.">
        <title>Comparative genomics reveals dynamic genome evolution in host specialist ectomycorrhizal fungi.</title>
        <authorList>
            <person name="Lofgren L.A."/>
            <person name="Nguyen N.H."/>
            <person name="Vilgalys R."/>
            <person name="Ruytinx J."/>
            <person name="Liao H.L."/>
            <person name="Branco S."/>
            <person name="Kuo A."/>
            <person name="LaButti K."/>
            <person name="Lipzen A."/>
            <person name="Andreopoulos W."/>
            <person name="Pangilinan J."/>
            <person name="Riley R."/>
            <person name="Hundley H."/>
            <person name="Na H."/>
            <person name="Barry K."/>
            <person name="Grigoriev I.V."/>
            <person name="Stajich J.E."/>
            <person name="Kennedy P.G."/>
        </authorList>
    </citation>
    <scope>NUCLEOTIDE SEQUENCE</scope>
    <source>
        <strain evidence="1">DOB743</strain>
    </source>
</reference>
<dbReference type="AlphaFoldDB" id="A0A9P6ZZ52"/>
<dbReference type="OrthoDB" id="3266680at2759"/>
<proteinExistence type="predicted"/>
<gene>
    <name evidence="1" type="ORF">EV702DRAFT_1087791</name>
</gene>
<sequence length="168" mass="18824">MTDLRVGNVVMYKPTRPVFAVSTGSWTGKPAFKSRPCVIVNYNAERQSFTLAPLCGAQHTAAGWTRRNQMDKNWWHPVYIVNGDVQIPPDGATVPRKPIALTHDPHMALPSSPKYKPSYIWAGDAGEEVPIKGAQLRRIDSLSIDQVQIDSLEAWWKYWLANNRPSGP</sequence>
<protein>
    <submittedName>
        <fullName evidence="1">Uncharacterized protein</fullName>
    </submittedName>
</protein>
<dbReference type="Proteomes" id="UP000714275">
    <property type="component" value="Unassembled WGS sequence"/>
</dbReference>
<organism evidence="1 2">
    <name type="scientific">Suillus placidus</name>
    <dbReference type="NCBI Taxonomy" id="48579"/>
    <lineage>
        <taxon>Eukaryota</taxon>
        <taxon>Fungi</taxon>
        <taxon>Dikarya</taxon>
        <taxon>Basidiomycota</taxon>
        <taxon>Agaricomycotina</taxon>
        <taxon>Agaricomycetes</taxon>
        <taxon>Agaricomycetidae</taxon>
        <taxon>Boletales</taxon>
        <taxon>Suillineae</taxon>
        <taxon>Suillaceae</taxon>
        <taxon>Suillus</taxon>
    </lineage>
</organism>
<dbReference type="EMBL" id="JABBWD010000012">
    <property type="protein sequence ID" value="KAG1779393.1"/>
    <property type="molecule type" value="Genomic_DNA"/>
</dbReference>
<name>A0A9P6ZZ52_9AGAM</name>